<keyword evidence="5" id="KW-0511">Multifunctional enzyme</keyword>
<dbReference type="Gene3D" id="3.10.129.110">
    <property type="entry name" value="Polyketide synthase dehydratase"/>
    <property type="match status" value="1"/>
</dbReference>
<dbReference type="PROSITE" id="PS00012">
    <property type="entry name" value="PHOSPHOPANTETHEINE"/>
    <property type="match status" value="1"/>
</dbReference>
<dbReference type="Pfam" id="PF16197">
    <property type="entry name" value="KAsynt_C_assoc"/>
    <property type="match status" value="1"/>
</dbReference>
<evidence type="ECO:0000256" key="3">
    <source>
        <dbReference type="ARBA" id="ARBA00022679"/>
    </source>
</evidence>
<feature type="active site" description="Proton donor; for dehydratase activity" evidence="7">
    <location>
        <position position="1174"/>
    </location>
</feature>
<name>A0A7H8QYZ0_TALRU</name>
<dbReference type="InterPro" id="IPR036291">
    <property type="entry name" value="NAD(P)-bd_dom_sf"/>
</dbReference>
<feature type="domain" description="Ketosynthase family 3 (KS3)" evidence="8">
    <location>
        <begin position="7"/>
        <end position="433"/>
    </location>
</feature>
<evidence type="ECO:0000256" key="2">
    <source>
        <dbReference type="ARBA" id="ARBA00022553"/>
    </source>
</evidence>
<keyword evidence="1" id="KW-0596">Phosphopantetheine</keyword>
<dbReference type="Pfam" id="PF00109">
    <property type="entry name" value="ketoacyl-synt"/>
    <property type="match status" value="1"/>
</dbReference>
<dbReference type="InterPro" id="IPR050091">
    <property type="entry name" value="PKS_NRPS_Biosynth_Enz"/>
</dbReference>
<dbReference type="Proteomes" id="UP000509510">
    <property type="component" value="Chromosome III"/>
</dbReference>
<evidence type="ECO:0000256" key="4">
    <source>
        <dbReference type="ARBA" id="ARBA00022857"/>
    </source>
</evidence>
<dbReference type="CDD" id="cd00833">
    <property type="entry name" value="PKS"/>
    <property type="match status" value="1"/>
</dbReference>
<dbReference type="Pfam" id="PF08659">
    <property type="entry name" value="KR"/>
    <property type="match status" value="1"/>
</dbReference>
<dbReference type="InterPro" id="IPR001227">
    <property type="entry name" value="Ac_transferase_dom_sf"/>
</dbReference>
<dbReference type="SMART" id="SM00823">
    <property type="entry name" value="PKS_PP"/>
    <property type="match status" value="1"/>
</dbReference>
<evidence type="ECO:0000259" key="8">
    <source>
        <dbReference type="PROSITE" id="PS52004"/>
    </source>
</evidence>
<dbReference type="GO" id="GO:0004312">
    <property type="term" value="F:fatty acid synthase activity"/>
    <property type="evidence" value="ECO:0007669"/>
    <property type="project" value="TreeGrafter"/>
</dbReference>
<reference evidence="11" key="1">
    <citation type="submission" date="2020-06" db="EMBL/GenBank/DDBJ databases">
        <title>A chromosome-scale genome assembly of Talaromyces rugulosus W13939.</title>
        <authorList>
            <person name="Wang B."/>
            <person name="Guo L."/>
            <person name="Ye K."/>
            <person name="Wang L."/>
        </authorList>
    </citation>
    <scope>NUCLEOTIDE SEQUENCE [LARGE SCALE GENOMIC DNA]</scope>
    <source>
        <strain evidence="11">W13939</strain>
    </source>
</reference>
<dbReference type="InterPro" id="IPR029063">
    <property type="entry name" value="SAM-dependent_MTases_sf"/>
</dbReference>
<evidence type="ECO:0000256" key="7">
    <source>
        <dbReference type="PROSITE-ProRule" id="PRU01363"/>
    </source>
</evidence>
<dbReference type="Pfam" id="PF08242">
    <property type="entry name" value="Methyltransf_12"/>
    <property type="match status" value="1"/>
</dbReference>
<protein>
    <recommendedName>
        <fullName evidence="12">Carrier domain-containing protein</fullName>
    </recommendedName>
</protein>
<dbReference type="InterPro" id="IPR011032">
    <property type="entry name" value="GroES-like_sf"/>
</dbReference>
<dbReference type="SMART" id="SM00822">
    <property type="entry name" value="PKS_KR"/>
    <property type="match status" value="1"/>
</dbReference>
<dbReference type="EMBL" id="CP055900">
    <property type="protein sequence ID" value="QKX57963.1"/>
    <property type="molecule type" value="Genomic_DNA"/>
</dbReference>
<dbReference type="InterPro" id="IPR049552">
    <property type="entry name" value="PKS_DH_N"/>
</dbReference>
<dbReference type="InterPro" id="IPR032821">
    <property type="entry name" value="PKS_assoc"/>
</dbReference>
<dbReference type="SUPFAM" id="SSF50129">
    <property type="entry name" value="GroES-like"/>
    <property type="match status" value="1"/>
</dbReference>
<dbReference type="InterPro" id="IPR020841">
    <property type="entry name" value="PKS_Beta-ketoAc_synthase_dom"/>
</dbReference>
<dbReference type="InterPro" id="IPR013968">
    <property type="entry name" value="PKS_KR"/>
</dbReference>
<gene>
    <name evidence="10" type="ORF">TRUGW13939_05083</name>
</gene>
<dbReference type="SUPFAM" id="SSF47336">
    <property type="entry name" value="ACP-like"/>
    <property type="match status" value="1"/>
</dbReference>
<dbReference type="Gene3D" id="3.30.70.3290">
    <property type="match status" value="1"/>
</dbReference>
<dbReference type="GO" id="GO:0044550">
    <property type="term" value="P:secondary metabolite biosynthetic process"/>
    <property type="evidence" value="ECO:0007669"/>
    <property type="project" value="TreeGrafter"/>
</dbReference>
<dbReference type="PROSITE" id="PS52004">
    <property type="entry name" value="KS3_2"/>
    <property type="match status" value="1"/>
</dbReference>
<dbReference type="InterPro" id="IPR014030">
    <property type="entry name" value="Ketoacyl_synth_N"/>
</dbReference>
<dbReference type="Pfam" id="PF13602">
    <property type="entry name" value="ADH_zinc_N_2"/>
    <property type="match status" value="1"/>
</dbReference>
<dbReference type="RefSeq" id="XP_035344141.1">
    <property type="nucleotide sequence ID" value="XM_035488248.1"/>
</dbReference>
<dbReference type="PANTHER" id="PTHR43775">
    <property type="entry name" value="FATTY ACID SYNTHASE"/>
    <property type="match status" value="1"/>
</dbReference>
<sequence length="2562" mass="282708">MSDGLEKDPIVVVGFAFKFPGDTTDSTSFWNMMVEQRCAMTRTPADRISEKSWHHPDQSRRGQFYTCGAHYLQEDISLFDAPFFSLSAEEAAGMDPQQRHLLEVTYHALENSGIPLNVAVGSHTSVHVGCFTNDYGLQIFKDIETSADYDVFGVNTSMNANRISWFYDFKGASMNVDTACSSSLVALDLACQELRSAGSNMGIVAGTNLIFSPDFMQILSNVNMLSPDGKSYSFDQRANGYGRGEGTGAIVVKRLSDALRDGDTIRAVIRSTGQNQDGRTPLGIMQPNGDAQSKLILNTYAKRSLSLEPTRYFEAHGTGTPVGDPIEVNALGEVFRSVRTPDDPLFVGSVKSNIGHLEGASGIASVIKTILIIEKGIIPPSANLQRINPKIDTEWLRIKFAMTPTPWPTTGLRRASINSFGFGGSNAHIVLDDAFHFLKQHGLSGNHVTVEQPPSTNTLPVNGIEAHDMQYELPMPKLFIISAHDKAGVKRVASAYSSFFQRSPKKKALFGTFAADLAYTLNTRRSALPHRSFWTASNRDQLVQVEERMVPAQQAVDKLVLGFVFTGQGAQWAGMGRELLEYNVFRDSLTRSDHYLRKFGSTWFLEEEICRGKDTSRINTPEIAQPATTALQIALVDLLRSVGVHPAAVIGHSSGEIAAAYTQGALTAAEAIRIAFFRGICATKLSLTQQRTGGMISVGVSEDDAAIYIEQIAQTYGHRGLAIACINSQKNVTVSGDETQIDALREILDRKRIFARKLAVPVAYHSFHMEDISASYRELIGPLDSPPPVSSSHTAMISSVTGQQIQAKNLRSAEYWVKNLTSPVRFSTAFNKICTKSGKIRKKLDCSHLSQIGVNFVLEVGPHSGLQAPIRNLLELLPWSGGITYSSLLQRGKHAAETFLTSIGNLYCCGAPVDLASVNRLGEFLPTHHKVIHDLPGYPFNHQTSYWHESRIASEFRLDTHGKLDLLGKPALDWNPLEPRWRNIIRASELPWVQDHVVNGVIMYPAAGMVVMAIEAANQMADANRTISGFQLKDTSFLRALVIPTGESGVETHLHLSQEAGSWTKFRLSSFDNGRWHEHCHGFIKVEYETGTQNKLDRFSKQQNDITKACVLDVDHDRLYKTASDSGLVFGPTFRSTHSGKISKNREAMSSVNIYTWPPNEYPQPHVVHPTTLDGIFHLILAILSDGGQKEIPTAVPSGIRRIWIAKNGLSTPCDEPDVKAFACVTNMHSRGHECDIRTLNNAGTAFLAQIDGLQSTIVNTKSTDQAQRHKLYHLDTVPDIDLLDQTQLSSYCAQAERAPDPLDYHLDLNFVLYAFLDKTMQNLGDIPHDKIEPHVLRYIEWAQHQLNQFQKGQLPLGRDEWKDLLKDEAYFDAACERVAAANSQGFMFVHTGKNLLSILRGEQDPLQFLFKDGYIHAYYRETNNRPCFDQWDRYLQVYAAKHPKMRILEIGAGTGATTTQALHTLSHGCGRSEANPVYLSYDFTDLSPVFLQHAQEKYKNYPRIKYQVLNIEKDPLQQGYAAESYDLIIAANVLHATPNMEHTMANVRKLLKPKGKLMMYEITQPDIVRSGFVGGLMAGWWAGMEDGRPWSPAMTTTRWADVLTNTGFSGVDLEIPEYNHSDCQETSILVSTAVSNLAPERSLMASDEQFANITFVVNPQSVFQKGLFKQTRESIASQYPGSAVEKIAWEECAFLPSIKKTTLVFLLETDAAFFSQISEANLTKLQKTISQCGHVLWVTAGGGATPKNPEHCMATGWVRTLSNERTMGRICTLALDINGPAHSEQVKYVVQVLAEEIFSNDKEHQESEFIEMDGSLHIPLLKPNLPLSEDVSAAEAEEQVTVKPIGEAGAVKLQTRELGTLGNFQWIEGSNITEPLQADEVEIDVRAVGVNVHDCLVALGKIPGVFGLECAGIVTRVGSASTFKSGDRVVTFGQDLFQTTIRSQDDKVCKLPASLSFSEAASIPVGFGTAWQAINEISRVQQGDRILIHTGPGGVWPVSVQIAQFLGAEVFVTVDSDEQKSLIQAQYQIAEDHVALRENTSFTDLIMNITQGDGVDVLLINSSVGEDIFVASCECIASDGRIVEIGEKVSNKLLSVALPEITNISYTHFNSIDWMQRRPKRAKKTIDTVLDLVEQNALRLQPINSFAVDHVKEAFQMANAEQTTDKFVVDLTLDARVPVLLKKSFQCTFNPDVTYVITGGFGGLGRVIARWMVRLGARNLALLGRSGAKTELALELVCELESQNVRVATPPCDIIDPEAVRRVFQELSQTMPPIKGCIHGSLVLRDRLFDDLTYEDWRVTAECRAAGSWNLETNLPRDLDFFVLLSSASGVVGLPSQSNYASGNTYMDALAKYRVAKGQKAISIDLGAMSEDGILVETGILDKVLSYGPMAPVSRKALLGLLDHYCNRDLPILTPATSQILIGLTLSGEGYMGKLFARKRLFCHPEVAISDEQNDNGTPRIDARKALVTATSLQDARDIVSQSLISKLTHDYKVITEDLEIDHQAPLYTLGVDSLLAVELCKWVATEFSADLATFEVLGGASMTTMSTMVATRTQLQHPTW</sequence>
<dbReference type="GeneID" id="55992581"/>
<keyword evidence="3" id="KW-0808">Transferase</keyword>
<evidence type="ECO:0000256" key="6">
    <source>
        <dbReference type="ARBA" id="ARBA00023315"/>
    </source>
</evidence>
<dbReference type="InterPro" id="IPR049900">
    <property type="entry name" value="PKS_mFAS_DH"/>
</dbReference>
<dbReference type="InterPro" id="IPR014031">
    <property type="entry name" value="Ketoacyl_synth_C"/>
</dbReference>
<dbReference type="InterPro" id="IPR016039">
    <property type="entry name" value="Thiolase-like"/>
</dbReference>
<keyword evidence="4" id="KW-0521">NADP</keyword>
<evidence type="ECO:0008006" key="12">
    <source>
        <dbReference type="Google" id="ProtNLM"/>
    </source>
</evidence>
<evidence type="ECO:0000313" key="11">
    <source>
        <dbReference type="Proteomes" id="UP000509510"/>
    </source>
</evidence>
<proteinExistence type="predicted"/>
<dbReference type="Gene3D" id="3.40.50.150">
    <property type="entry name" value="Vaccinia Virus protein VP39"/>
    <property type="match status" value="1"/>
</dbReference>
<dbReference type="CDD" id="cd02440">
    <property type="entry name" value="AdoMet_MTases"/>
    <property type="match status" value="1"/>
</dbReference>
<feature type="active site" description="Proton acceptor; for dehydratase activity" evidence="7">
    <location>
        <position position="996"/>
    </location>
</feature>
<dbReference type="InterPro" id="IPR016036">
    <property type="entry name" value="Malonyl_transacylase_ACP-bd"/>
</dbReference>
<dbReference type="SUPFAM" id="SSF55048">
    <property type="entry name" value="Probable ACP-binding domain of malonyl-CoA ACP transacylase"/>
    <property type="match status" value="1"/>
</dbReference>
<keyword evidence="6" id="KW-0012">Acyltransferase</keyword>
<dbReference type="CDD" id="cd05195">
    <property type="entry name" value="enoyl_red"/>
    <property type="match status" value="1"/>
</dbReference>
<feature type="region of interest" description="N-terminal hotdog fold" evidence="7">
    <location>
        <begin position="964"/>
        <end position="1091"/>
    </location>
</feature>
<feature type="domain" description="PKS/mFAS DH" evidence="9">
    <location>
        <begin position="964"/>
        <end position="1265"/>
    </location>
</feature>
<dbReference type="GO" id="GO:0031177">
    <property type="term" value="F:phosphopantetheine binding"/>
    <property type="evidence" value="ECO:0007669"/>
    <property type="project" value="InterPro"/>
</dbReference>
<dbReference type="SUPFAM" id="SSF53901">
    <property type="entry name" value="Thiolase-like"/>
    <property type="match status" value="1"/>
</dbReference>
<dbReference type="InterPro" id="IPR049551">
    <property type="entry name" value="PKS_DH_C"/>
</dbReference>
<evidence type="ECO:0000256" key="1">
    <source>
        <dbReference type="ARBA" id="ARBA00022450"/>
    </source>
</evidence>
<keyword evidence="11" id="KW-1185">Reference proteome</keyword>
<dbReference type="SMART" id="SM00826">
    <property type="entry name" value="PKS_DH"/>
    <property type="match status" value="1"/>
</dbReference>
<dbReference type="GO" id="GO:0016491">
    <property type="term" value="F:oxidoreductase activity"/>
    <property type="evidence" value="ECO:0007669"/>
    <property type="project" value="InterPro"/>
</dbReference>
<accession>A0A7H8QYZ0</accession>
<dbReference type="SMART" id="SM00825">
    <property type="entry name" value="PKS_KS"/>
    <property type="match status" value="1"/>
</dbReference>
<dbReference type="Pfam" id="PF08240">
    <property type="entry name" value="ADH_N"/>
    <property type="match status" value="1"/>
</dbReference>
<dbReference type="Pfam" id="PF02801">
    <property type="entry name" value="Ketoacyl-synt_C"/>
    <property type="match status" value="1"/>
</dbReference>
<dbReference type="InterPro" id="IPR020843">
    <property type="entry name" value="ER"/>
</dbReference>
<dbReference type="Gene3D" id="3.40.47.10">
    <property type="match status" value="1"/>
</dbReference>
<dbReference type="PROSITE" id="PS52019">
    <property type="entry name" value="PKS_MFAS_DH"/>
    <property type="match status" value="1"/>
</dbReference>
<dbReference type="PANTHER" id="PTHR43775:SF29">
    <property type="entry name" value="ASPERFURANONE POLYKETIDE SYNTHASE AFOG-RELATED"/>
    <property type="match status" value="1"/>
</dbReference>
<feature type="region of interest" description="C-terminal hotdog fold" evidence="7">
    <location>
        <begin position="1111"/>
        <end position="1265"/>
    </location>
</feature>
<evidence type="ECO:0000313" key="10">
    <source>
        <dbReference type="EMBL" id="QKX57963.1"/>
    </source>
</evidence>
<dbReference type="InterPro" id="IPR013154">
    <property type="entry name" value="ADH-like_N"/>
</dbReference>
<evidence type="ECO:0000256" key="5">
    <source>
        <dbReference type="ARBA" id="ARBA00023268"/>
    </source>
</evidence>
<dbReference type="InterPro" id="IPR016035">
    <property type="entry name" value="Acyl_Trfase/lysoPLipase"/>
</dbReference>
<dbReference type="Pfam" id="PF00698">
    <property type="entry name" value="Acyl_transf_1"/>
    <property type="match status" value="1"/>
</dbReference>
<keyword evidence="2" id="KW-0597">Phosphoprotein</keyword>
<evidence type="ECO:0000259" key="9">
    <source>
        <dbReference type="PROSITE" id="PS52019"/>
    </source>
</evidence>
<dbReference type="OrthoDB" id="329835at2759"/>
<dbReference type="InterPro" id="IPR042104">
    <property type="entry name" value="PKS_dehydratase_sf"/>
</dbReference>
<dbReference type="InterPro" id="IPR013217">
    <property type="entry name" value="Methyltransf_12"/>
</dbReference>
<dbReference type="SMART" id="SM00829">
    <property type="entry name" value="PKS_ER"/>
    <property type="match status" value="1"/>
</dbReference>
<dbReference type="GO" id="GO:0006633">
    <property type="term" value="P:fatty acid biosynthetic process"/>
    <property type="evidence" value="ECO:0007669"/>
    <property type="project" value="TreeGrafter"/>
</dbReference>
<dbReference type="KEGG" id="trg:TRUGW13939_05083"/>
<dbReference type="SUPFAM" id="SSF53335">
    <property type="entry name" value="S-adenosyl-L-methionine-dependent methyltransferases"/>
    <property type="match status" value="1"/>
</dbReference>
<dbReference type="CDD" id="cd05274">
    <property type="entry name" value="KR_FAS_SDR_x"/>
    <property type="match status" value="1"/>
</dbReference>
<dbReference type="InterPro" id="IPR014043">
    <property type="entry name" value="Acyl_transferase_dom"/>
</dbReference>
<dbReference type="Gene3D" id="3.40.366.10">
    <property type="entry name" value="Malonyl-Coenzyme A Acyl Carrier Protein, domain 2"/>
    <property type="match status" value="1"/>
</dbReference>
<dbReference type="InterPro" id="IPR020806">
    <property type="entry name" value="PKS_PP-bd"/>
</dbReference>
<dbReference type="Pfam" id="PF14765">
    <property type="entry name" value="PS-DH"/>
    <property type="match status" value="1"/>
</dbReference>
<dbReference type="InterPro" id="IPR057326">
    <property type="entry name" value="KR_dom"/>
</dbReference>
<dbReference type="SMART" id="SM00827">
    <property type="entry name" value="PKS_AT"/>
    <property type="match status" value="1"/>
</dbReference>
<dbReference type="Pfam" id="PF21089">
    <property type="entry name" value="PKS_DH_N"/>
    <property type="match status" value="1"/>
</dbReference>
<dbReference type="SUPFAM" id="SSF52151">
    <property type="entry name" value="FabD/lysophospholipase-like"/>
    <property type="match status" value="1"/>
</dbReference>
<dbReference type="InterPro" id="IPR020807">
    <property type="entry name" value="PKS_DH"/>
</dbReference>
<dbReference type="InterPro" id="IPR036736">
    <property type="entry name" value="ACP-like_sf"/>
</dbReference>
<dbReference type="InterPro" id="IPR006162">
    <property type="entry name" value="Ppantetheine_attach_site"/>
</dbReference>
<dbReference type="Gene3D" id="3.40.50.720">
    <property type="entry name" value="NAD(P)-binding Rossmann-like Domain"/>
    <property type="match status" value="1"/>
</dbReference>
<dbReference type="SUPFAM" id="SSF51735">
    <property type="entry name" value="NAD(P)-binding Rossmann-fold domains"/>
    <property type="match status" value="2"/>
</dbReference>
<dbReference type="Gene3D" id="3.90.180.10">
    <property type="entry name" value="Medium-chain alcohol dehydrogenases, catalytic domain"/>
    <property type="match status" value="1"/>
</dbReference>
<organism evidence="10 11">
    <name type="scientific">Talaromyces rugulosus</name>
    <name type="common">Penicillium rugulosum</name>
    <dbReference type="NCBI Taxonomy" id="121627"/>
    <lineage>
        <taxon>Eukaryota</taxon>
        <taxon>Fungi</taxon>
        <taxon>Dikarya</taxon>
        <taxon>Ascomycota</taxon>
        <taxon>Pezizomycotina</taxon>
        <taxon>Eurotiomycetes</taxon>
        <taxon>Eurotiomycetidae</taxon>
        <taxon>Eurotiales</taxon>
        <taxon>Trichocomaceae</taxon>
        <taxon>Talaromyces</taxon>
        <taxon>Talaromyces sect. Islandici</taxon>
    </lineage>
</organism>